<dbReference type="OrthoDB" id="678846at2"/>
<organism evidence="1 2">
    <name type="scientific">Parapedobacter koreensis</name>
    <dbReference type="NCBI Taxonomy" id="332977"/>
    <lineage>
        <taxon>Bacteria</taxon>
        <taxon>Pseudomonadati</taxon>
        <taxon>Bacteroidota</taxon>
        <taxon>Sphingobacteriia</taxon>
        <taxon>Sphingobacteriales</taxon>
        <taxon>Sphingobacteriaceae</taxon>
        <taxon>Parapedobacter</taxon>
    </lineage>
</organism>
<name>A0A1H7FGN1_9SPHI</name>
<keyword evidence="2" id="KW-1185">Reference proteome</keyword>
<dbReference type="STRING" id="332977.SAMN05421740_101344"/>
<protein>
    <recommendedName>
        <fullName evidence="3">Mobilization protein</fullName>
    </recommendedName>
</protein>
<dbReference type="AlphaFoldDB" id="A0A1H7FGN1"/>
<evidence type="ECO:0000313" key="1">
    <source>
        <dbReference type="EMBL" id="SEK25129.1"/>
    </source>
</evidence>
<dbReference type="Proteomes" id="UP000198916">
    <property type="component" value="Unassembled WGS sequence"/>
</dbReference>
<sequence>MGRKKAHDQDSLLRHLIRTRVDDKTYKRLEKLVNDSDCRSIGEVARKILSNEQIKCFYRDVSLNGPMEELALIRKEIKAIGININQQTHKFHISESPTERAFHHIKTTAEYKRIEAKIDTLLGITSKLAQRWLRKS</sequence>
<proteinExistence type="predicted"/>
<dbReference type="RefSeq" id="WP_090602268.1">
    <property type="nucleotide sequence ID" value="NZ_FNZR01000001.1"/>
</dbReference>
<reference evidence="2" key="1">
    <citation type="submission" date="2016-10" db="EMBL/GenBank/DDBJ databases">
        <authorList>
            <person name="Varghese N."/>
            <person name="Submissions S."/>
        </authorList>
    </citation>
    <scope>NUCLEOTIDE SEQUENCE [LARGE SCALE GENOMIC DNA]</scope>
    <source>
        <strain evidence="2">Jip14</strain>
    </source>
</reference>
<dbReference type="EMBL" id="FNZR01000001">
    <property type="protein sequence ID" value="SEK25129.1"/>
    <property type="molecule type" value="Genomic_DNA"/>
</dbReference>
<gene>
    <name evidence="1" type="ORF">SAMN05421740_101344</name>
</gene>
<evidence type="ECO:0000313" key="2">
    <source>
        <dbReference type="Proteomes" id="UP000198916"/>
    </source>
</evidence>
<evidence type="ECO:0008006" key="3">
    <source>
        <dbReference type="Google" id="ProtNLM"/>
    </source>
</evidence>
<accession>A0A1H7FGN1</accession>